<keyword evidence="1" id="KW-1133">Transmembrane helix</keyword>
<feature type="transmembrane region" description="Helical" evidence="1">
    <location>
        <begin position="184"/>
        <end position="206"/>
    </location>
</feature>
<dbReference type="GO" id="GO:0016020">
    <property type="term" value="C:membrane"/>
    <property type="evidence" value="ECO:0007669"/>
    <property type="project" value="InterPro"/>
</dbReference>
<dbReference type="Pfam" id="PF05656">
    <property type="entry name" value="DUF805"/>
    <property type="match status" value="1"/>
</dbReference>
<evidence type="ECO:0000259" key="2">
    <source>
        <dbReference type="Pfam" id="PF12773"/>
    </source>
</evidence>
<dbReference type="PATRIC" id="fig|1423772.3.peg.85"/>
<keyword evidence="1" id="KW-0472">Membrane</keyword>
<name>A0A0R2BCK9_9LACO</name>
<proteinExistence type="predicted"/>
<dbReference type="InterPro" id="IPR008523">
    <property type="entry name" value="DUF805"/>
</dbReference>
<dbReference type="Proteomes" id="UP000051612">
    <property type="component" value="Unassembled WGS sequence"/>
</dbReference>
<sequence length="268" mass="31199">MVYCQRCGRKLDEAHLHCPYCGVLQERELDGEKKPCRKCEEKIPVNSNYCPYCGHDQAIFEYRETPRETEEDKAKITPEPKFEKDAQDLAELIDQIRAENEKYLAKRQADAKAAQEKRTFGKNENPEPNLIASTKLMLRDTFRTDKRMGRADFWWGYLGITMLTVLLTFPLALIVQIWQAVAPGSAMMAMEIMVYFLMCFYILEMFTGLIRRFRDAEIPVLYVVLALTVVGEIICLFLATRPQKVTNLDYTFEAQNKKRQNDQNKPDR</sequence>
<organism evidence="3 4">
    <name type="scientific">Ligilactobacillus murinus DSM 20452 = NBRC 14221</name>
    <dbReference type="NCBI Taxonomy" id="1423772"/>
    <lineage>
        <taxon>Bacteria</taxon>
        <taxon>Bacillati</taxon>
        <taxon>Bacillota</taxon>
        <taxon>Bacilli</taxon>
        <taxon>Lactobacillales</taxon>
        <taxon>Lactobacillaceae</taxon>
        <taxon>Ligilactobacillus</taxon>
    </lineage>
</organism>
<evidence type="ECO:0000313" key="4">
    <source>
        <dbReference type="Proteomes" id="UP000051612"/>
    </source>
</evidence>
<feature type="transmembrane region" description="Helical" evidence="1">
    <location>
        <begin position="153"/>
        <end position="178"/>
    </location>
</feature>
<protein>
    <recommendedName>
        <fullName evidence="2">DZANK-type domain-containing protein</fullName>
    </recommendedName>
</protein>
<feature type="domain" description="DZANK-type" evidence="2">
    <location>
        <begin position="4"/>
        <end position="54"/>
    </location>
</feature>
<reference evidence="3 4" key="1">
    <citation type="journal article" date="2015" name="Genome Announc.">
        <title>Expanding the biotechnology potential of lactobacilli through comparative genomics of 213 strains and associated genera.</title>
        <authorList>
            <person name="Sun Z."/>
            <person name="Harris H.M."/>
            <person name="McCann A."/>
            <person name="Guo C."/>
            <person name="Argimon S."/>
            <person name="Zhang W."/>
            <person name="Yang X."/>
            <person name="Jeffery I.B."/>
            <person name="Cooney J.C."/>
            <person name="Kagawa T.F."/>
            <person name="Liu W."/>
            <person name="Song Y."/>
            <person name="Salvetti E."/>
            <person name="Wrobel A."/>
            <person name="Rasinkangas P."/>
            <person name="Parkhill J."/>
            <person name="Rea M.C."/>
            <person name="O'Sullivan O."/>
            <person name="Ritari J."/>
            <person name="Douillard F.P."/>
            <person name="Paul Ross R."/>
            <person name="Yang R."/>
            <person name="Briner A.E."/>
            <person name="Felis G.E."/>
            <person name="de Vos W.M."/>
            <person name="Barrangou R."/>
            <person name="Klaenhammer T.R."/>
            <person name="Caufield P.W."/>
            <person name="Cui Y."/>
            <person name="Zhang H."/>
            <person name="O'Toole P.W."/>
        </authorList>
    </citation>
    <scope>NUCLEOTIDE SEQUENCE [LARGE SCALE GENOMIC DNA]</scope>
    <source>
        <strain evidence="3 4">DSM 20452</strain>
    </source>
</reference>
<gene>
    <name evidence="3" type="ORF">FC48_GL000073</name>
</gene>
<dbReference type="Pfam" id="PF12773">
    <property type="entry name" value="DZR"/>
    <property type="match status" value="1"/>
</dbReference>
<accession>A0A0R2BCK9</accession>
<evidence type="ECO:0000313" key="3">
    <source>
        <dbReference type="EMBL" id="KRM75540.1"/>
    </source>
</evidence>
<evidence type="ECO:0000256" key="1">
    <source>
        <dbReference type="SAM" id="Phobius"/>
    </source>
</evidence>
<keyword evidence="1" id="KW-0812">Transmembrane</keyword>
<dbReference type="AlphaFoldDB" id="A0A0R2BCK9"/>
<dbReference type="EMBL" id="AYYN01000065">
    <property type="protein sequence ID" value="KRM75540.1"/>
    <property type="molecule type" value="Genomic_DNA"/>
</dbReference>
<comment type="caution">
    <text evidence="3">The sequence shown here is derived from an EMBL/GenBank/DDBJ whole genome shotgun (WGS) entry which is preliminary data.</text>
</comment>
<dbReference type="InterPro" id="IPR025874">
    <property type="entry name" value="DZR"/>
</dbReference>
<dbReference type="RefSeq" id="WP_056958938.1">
    <property type="nucleotide sequence ID" value="NZ_AYYN01000065.1"/>
</dbReference>
<feature type="transmembrane region" description="Helical" evidence="1">
    <location>
        <begin position="218"/>
        <end position="239"/>
    </location>
</feature>